<dbReference type="AlphaFoldDB" id="A3P2P1"/>
<sequence>MREHRERARPQTRGAAKQPREQTQGGETNERQTIAERKTSPCTRVPENRTLDVHSASCLSVN</sequence>
<dbReference type="KEGG" id="bpl:BURPS1106A_A0565"/>
<dbReference type="RefSeq" id="WP_004536995.1">
    <property type="nucleotide sequence ID" value="NC_009078.1"/>
</dbReference>
<protein>
    <submittedName>
        <fullName evidence="2">Uncharacterized protein</fullName>
    </submittedName>
</protein>
<feature type="region of interest" description="Disordered" evidence="1">
    <location>
        <begin position="1"/>
        <end position="62"/>
    </location>
</feature>
<evidence type="ECO:0000256" key="1">
    <source>
        <dbReference type="SAM" id="MobiDB-lite"/>
    </source>
</evidence>
<dbReference type="Proteomes" id="UP000006738">
    <property type="component" value="Chromosome II"/>
</dbReference>
<evidence type="ECO:0000313" key="3">
    <source>
        <dbReference type="Proteomes" id="UP000006738"/>
    </source>
</evidence>
<dbReference type="HOGENOM" id="CLU_2895349_0_0_4"/>
<name>A3P2P1_BURP0</name>
<reference evidence="3" key="1">
    <citation type="submission" date="2007-02" db="EMBL/GenBank/DDBJ databases">
        <authorList>
            <person name="DeShazer D."/>
            <person name="Woods D.E."/>
            <person name="Nierman W.C."/>
        </authorList>
    </citation>
    <scope>NUCLEOTIDE SEQUENCE [LARGE SCALE GENOMIC DNA]</scope>
    <source>
        <strain evidence="3">1106a</strain>
    </source>
</reference>
<feature type="compositionally biased region" description="Basic and acidic residues" evidence="1">
    <location>
        <begin position="28"/>
        <end position="39"/>
    </location>
</feature>
<proteinExistence type="predicted"/>
<organism evidence="2 3">
    <name type="scientific">Burkholderia pseudomallei (strain 1106a)</name>
    <dbReference type="NCBI Taxonomy" id="357348"/>
    <lineage>
        <taxon>Bacteria</taxon>
        <taxon>Pseudomonadati</taxon>
        <taxon>Pseudomonadota</taxon>
        <taxon>Betaproteobacteria</taxon>
        <taxon>Burkholderiales</taxon>
        <taxon>Burkholderiaceae</taxon>
        <taxon>Burkholderia</taxon>
        <taxon>pseudomallei group</taxon>
    </lineage>
</organism>
<gene>
    <name evidence="2" type="ordered locus">BURPS1106A_A0565</name>
</gene>
<evidence type="ECO:0000313" key="2">
    <source>
        <dbReference type="EMBL" id="ABN94176.1"/>
    </source>
</evidence>
<dbReference type="EMBL" id="CP000573">
    <property type="protein sequence ID" value="ABN94176.1"/>
    <property type="molecule type" value="Genomic_DNA"/>
</dbReference>
<accession>A3P2P1</accession>